<dbReference type="PANTHER" id="PTHR30462:SF3">
    <property type="entry name" value="INTERMEMBRANE TRANSPORT PROTEIN PQIA"/>
    <property type="match status" value="1"/>
</dbReference>
<dbReference type="InterPro" id="IPR051800">
    <property type="entry name" value="PqiA-PqiB_transport"/>
</dbReference>
<dbReference type="Proteomes" id="UP000826462">
    <property type="component" value="Chromosome 1"/>
</dbReference>
<comment type="subcellular location">
    <subcellularLocation>
        <location evidence="1">Cell inner membrane</location>
        <topology evidence="1">Multi-pass membrane protein</topology>
    </subcellularLocation>
</comment>
<reference evidence="10 11" key="1">
    <citation type="submission" date="2021-07" db="EMBL/GenBank/DDBJ databases">
        <title>Paraburkholderia edwinii protects Aspergillus sp. from phenazines by acting as a toxin sponge.</title>
        <authorList>
            <person name="Dahlstrom K.M."/>
            <person name="Newman D.K."/>
        </authorList>
    </citation>
    <scope>NUCLEOTIDE SEQUENCE [LARGE SCALE GENOMIC DNA]</scope>
    <source>
        <strain evidence="10 11">Pe01</strain>
    </source>
</reference>
<evidence type="ECO:0000256" key="8">
    <source>
        <dbReference type="SAM" id="MobiDB-lite"/>
    </source>
</evidence>
<evidence type="ECO:0000256" key="3">
    <source>
        <dbReference type="ARBA" id="ARBA00022475"/>
    </source>
</evidence>
<feature type="transmembrane region" description="Helical" evidence="9">
    <location>
        <begin position="185"/>
        <end position="204"/>
    </location>
</feature>
<sequence>MLEGTDPGSGGAAGSGAVEGVIACHECDLLQRERPLPVNGVLRCCRCHAALYRRQTGGLDRSLAYALAALALFVLANAFPIVGLSVNGDLVETTLFGSVYVLYRDGMWPLAVLIFVTTLLMPMLQAAGIVWLLLPLRLGRRPYRAESVFRMLHVAQSWGMTEVLILGLLVALVKLAHIASVVPDTALWSFGALMLLLAAAAAAFDPRDLWARLEGPPDVALHGGGGAGGSAGGSAGASSGGSADTSATATPAHLPASASFPARTAAGCLRCVCHDCGLLSAPLADAHQHDLRCTRCGSRLHLRKPNSLARTWALLLAALVLYLPANLLPVMHTSSLFGAQKDTIMSGVVYLWTSGSWPLAALVFIASIAVPMLKILAIGFLAASANLRSRWQPVQRARIYRIVELVGRWSMLDIYVIAILTALVQFNALATITAGPAAIAFGAVVVLTMFAAMSFDPRLTWDARQTTHGTSS</sequence>
<dbReference type="PANTHER" id="PTHR30462">
    <property type="entry name" value="INTERMEMBRANE TRANSPORT PROTEIN PQIB-RELATED"/>
    <property type="match status" value="1"/>
</dbReference>
<protein>
    <submittedName>
        <fullName evidence="10">PqiA/YebS family transporter subunit</fullName>
    </submittedName>
</protein>
<organism evidence="10 11">
    <name type="scientific">Paraburkholderia edwinii</name>
    <dbReference type="NCBI Taxonomy" id="2861782"/>
    <lineage>
        <taxon>Bacteria</taxon>
        <taxon>Pseudomonadati</taxon>
        <taxon>Pseudomonadota</taxon>
        <taxon>Betaproteobacteria</taxon>
        <taxon>Burkholderiales</taxon>
        <taxon>Burkholderiaceae</taxon>
        <taxon>Paraburkholderia</taxon>
    </lineage>
</organism>
<dbReference type="RefSeq" id="WP_219800137.1">
    <property type="nucleotide sequence ID" value="NZ_CP080095.1"/>
</dbReference>
<feature type="transmembrane region" description="Helical" evidence="9">
    <location>
        <begin position="359"/>
        <end position="384"/>
    </location>
</feature>
<evidence type="ECO:0000256" key="9">
    <source>
        <dbReference type="SAM" id="Phobius"/>
    </source>
</evidence>
<dbReference type="Pfam" id="PF04403">
    <property type="entry name" value="PqiA"/>
    <property type="match status" value="2"/>
</dbReference>
<keyword evidence="7 9" id="KW-0472">Membrane</keyword>
<keyword evidence="3" id="KW-1003">Cell membrane</keyword>
<evidence type="ECO:0000256" key="7">
    <source>
        <dbReference type="ARBA" id="ARBA00023136"/>
    </source>
</evidence>
<feature type="compositionally biased region" description="Gly residues" evidence="8">
    <location>
        <begin position="224"/>
        <end position="239"/>
    </location>
</feature>
<keyword evidence="5 9" id="KW-0812">Transmembrane</keyword>
<evidence type="ECO:0000256" key="6">
    <source>
        <dbReference type="ARBA" id="ARBA00022989"/>
    </source>
</evidence>
<name>A0ABX8UPL7_9BURK</name>
<feature type="transmembrane region" description="Helical" evidence="9">
    <location>
        <begin position="405"/>
        <end position="426"/>
    </location>
</feature>
<accession>A0ABX8UPL7</accession>
<feature type="transmembrane region" description="Helical" evidence="9">
    <location>
        <begin position="308"/>
        <end position="325"/>
    </location>
</feature>
<feature type="transmembrane region" description="Helical" evidence="9">
    <location>
        <begin position="63"/>
        <end position="86"/>
    </location>
</feature>
<dbReference type="InterPro" id="IPR005219">
    <property type="entry name" value="PqiA-like_proteobact"/>
</dbReference>
<keyword evidence="6 9" id="KW-1133">Transmembrane helix</keyword>
<evidence type="ECO:0000313" key="10">
    <source>
        <dbReference type="EMBL" id="QYD70834.1"/>
    </source>
</evidence>
<evidence type="ECO:0000256" key="5">
    <source>
        <dbReference type="ARBA" id="ARBA00022692"/>
    </source>
</evidence>
<gene>
    <name evidence="10" type="ORF">KZJ38_05925</name>
</gene>
<proteinExistence type="inferred from homology"/>
<dbReference type="InterPro" id="IPR007498">
    <property type="entry name" value="PqiA-like"/>
</dbReference>
<evidence type="ECO:0000256" key="4">
    <source>
        <dbReference type="ARBA" id="ARBA00022519"/>
    </source>
</evidence>
<keyword evidence="11" id="KW-1185">Reference proteome</keyword>
<feature type="transmembrane region" description="Helical" evidence="9">
    <location>
        <begin position="106"/>
        <end position="134"/>
    </location>
</feature>
<evidence type="ECO:0000256" key="1">
    <source>
        <dbReference type="ARBA" id="ARBA00004429"/>
    </source>
</evidence>
<evidence type="ECO:0000256" key="2">
    <source>
        <dbReference type="ARBA" id="ARBA00007555"/>
    </source>
</evidence>
<dbReference type="NCBIfam" id="TIGR00155">
    <property type="entry name" value="pqiA_fam"/>
    <property type="match status" value="1"/>
</dbReference>
<feature type="region of interest" description="Disordered" evidence="8">
    <location>
        <begin position="224"/>
        <end position="248"/>
    </location>
</feature>
<dbReference type="EMBL" id="CP080095">
    <property type="protein sequence ID" value="QYD70834.1"/>
    <property type="molecule type" value="Genomic_DNA"/>
</dbReference>
<keyword evidence="4" id="KW-0997">Cell inner membrane</keyword>
<evidence type="ECO:0000313" key="11">
    <source>
        <dbReference type="Proteomes" id="UP000826462"/>
    </source>
</evidence>
<comment type="similarity">
    <text evidence="2">Belongs to the PqiA family.</text>
</comment>
<feature type="transmembrane region" description="Helical" evidence="9">
    <location>
        <begin position="155"/>
        <end position="179"/>
    </location>
</feature>
<feature type="transmembrane region" description="Helical" evidence="9">
    <location>
        <begin position="432"/>
        <end position="455"/>
    </location>
</feature>